<dbReference type="GO" id="GO:0006259">
    <property type="term" value="P:DNA metabolic process"/>
    <property type="evidence" value="ECO:0007669"/>
    <property type="project" value="InterPro"/>
</dbReference>
<reference evidence="1 2" key="1">
    <citation type="submission" date="2018-11" db="EMBL/GenBank/DDBJ databases">
        <title>The first complete genome of Serratia liquefaciens isolated from metalophyte plant revel distinctness adaptive mechanisms in an extreme habitat.</title>
        <authorList>
            <person name="Caneschi W.L."/>
            <person name="Sanchez A.B."/>
            <person name="Felestrino E.B."/>
            <person name="Assis R.A.B."/>
            <person name="Lemes C.G.C."/>
            <person name="Cordeiro I.F."/>
            <person name="Fonseca N.P."/>
            <person name="Villa M."/>
            <person name="Vieira I.T."/>
            <person name="Moraes L.A."/>
            <person name="Kamino L.H.Y."/>
            <person name="do Carmo F."/>
            <person name="Garcia C.M."/>
            <person name="Almeida N.F."/>
            <person name="Silva R.S."/>
            <person name="Ferro J.A."/>
            <person name="Ferro M.I.T."/>
            <person name="Varani A.M."/>
            <person name="Ferreira R.M."/>
            <person name="dos Santos V.L."/>
            <person name="Silva U.C."/>
            <person name="Setubal J.C."/>
            <person name="Moreira L.M."/>
        </authorList>
    </citation>
    <scope>NUCLEOTIDE SEQUENCE [LARGE SCALE GENOMIC DNA]</scope>
    <source>
        <strain evidence="1 2">FG3</strain>
    </source>
</reference>
<dbReference type="Pfam" id="PF03837">
    <property type="entry name" value="RecT"/>
    <property type="match status" value="1"/>
</dbReference>
<dbReference type="AlphaFoldDB" id="A0A515CTF3"/>
<dbReference type="RefSeq" id="WP_142814961.1">
    <property type="nucleotide sequence ID" value="NZ_CP033893.1"/>
</dbReference>
<evidence type="ECO:0000313" key="2">
    <source>
        <dbReference type="Proteomes" id="UP000317572"/>
    </source>
</evidence>
<dbReference type="GO" id="GO:0003677">
    <property type="term" value="F:DNA binding"/>
    <property type="evidence" value="ECO:0007669"/>
    <property type="project" value="InterPro"/>
</dbReference>
<gene>
    <name evidence="1" type="ORF">EGO53_06485</name>
</gene>
<dbReference type="InterPro" id="IPR004590">
    <property type="entry name" value="ssDNA_annealing_RecT"/>
</dbReference>
<accession>A0A515CTF3</accession>
<dbReference type="EMBL" id="CP033893">
    <property type="protein sequence ID" value="QDL31448.1"/>
    <property type="molecule type" value="Genomic_DNA"/>
</dbReference>
<sequence length="372" mass="41407">MTNQLVLIQKDLAAELAPAKDILPSHVSFEKFTTAAAVALANNSDLLGADRQSVINALSSCAKDGLIPDNREAALIVYKTKNANGQWIPKAQYLPMIDGVMKRARQSGEVSVIATRAWYKNDQFRVWMDEDGEHIFYEPNLLDRGELVGTFAYAKMKSGELQFEVMNLDDIEKVRAASKNSDKGPWVDWYESMARKSVMHRLCRRLPNNSEMMEMLERGTEMVWQKEKDITPDTRVTAGQLIEAAEQTPEPTNADTAPEKIAVDIRGSIDKITTPAQATDLRASVEELKSQLGITLYTELKNKIVKQHHRLNAISALGASIDEAGRNGGTTIQERAELGALLQRSERFLTADEVQRYQQAIDDLSPAQEAAC</sequence>
<organism evidence="1 2">
    <name type="scientific">Serratia liquefaciens</name>
    <dbReference type="NCBI Taxonomy" id="614"/>
    <lineage>
        <taxon>Bacteria</taxon>
        <taxon>Pseudomonadati</taxon>
        <taxon>Pseudomonadota</taxon>
        <taxon>Gammaproteobacteria</taxon>
        <taxon>Enterobacterales</taxon>
        <taxon>Yersiniaceae</taxon>
        <taxon>Serratia</taxon>
    </lineage>
</organism>
<evidence type="ECO:0000313" key="1">
    <source>
        <dbReference type="EMBL" id="QDL31448.1"/>
    </source>
</evidence>
<dbReference type="InterPro" id="IPR018330">
    <property type="entry name" value="RecT_fam"/>
</dbReference>
<protein>
    <recommendedName>
        <fullName evidence="3">Recombinase RecT</fullName>
    </recommendedName>
</protein>
<proteinExistence type="predicted"/>
<evidence type="ECO:0008006" key="3">
    <source>
        <dbReference type="Google" id="ProtNLM"/>
    </source>
</evidence>
<dbReference type="NCBIfam" id="TIGR00616">
    <property type="entry name" value="rect"/>
    <property type="match status" value="1"/>
</dbReference>
<name>A0A515CTF3_SERLI</name>
<dbReference type="Proteomes" id="UP000317572">
    <property type="component" value="Chromosome"/>
</dbReference>